<dbReference type="KEGG" id="pstu:UIB01_20280"/>
<dbReference type="InterPro" id="IPR007016">
    <property type="entry name" value="O-antigen_ligase-rel_domated"/>
</dbReference>
<evidence type="ECO:0000256" key="1">
    <source>
        <dbReference type="ARBA" id="ARBA00004141"/>
    </source>
</evidence>
<dbReference type="PATRIC" id="fig|316.97.peg.4055"/>
<evidence type="ECO:0000256" key="4">
    <source>
        <dbReference type="ARBA" id="ARBA00023136"/>
    </source>
</evidence>
<comment type="subcellular location">
    <subcellularLocation>
        <location evidence="1">Membrane</location>
        <topology evidence="1">Multi-pass membrane protein</topology>
    </subcellularLocation>
</comment>
<dbReference type="EMBL" id="CP007509">
    <property type="protein sequence ID" value="AHY44686.1"/>
    <property type="molecule type" value="Genomic_DNA"/>
</dbReference>
<feature type="transmembrane region" description="Helical" evidence="5">
    <location>
        <begin position="233"/>
        <end position="249"/>
    </location>
</feature>
<sequence>MIATVAVGGALALICLGLLASPWPFLSPVVIVGLAGLAGLYRRPAWGLLGIAALVPFEGLFKGSDFTGAKLLGASMIVILALQLLLRQLPDERLRNNLWRPLALFLLAYLISLMFSERYDLSLGHLRELAVGLALFVITVLVAAELNIKMLFRLVSLSVAATCALALISAKHQIGGRAIGLLEDANYFALLIAFAAPMSAWLALRAPHLLARVAWLAVTLLLLAGMTKTDSRSGLVVLVGCLLIGLWHHRAELRQIRSRHLGFVLLGAAIVIPLGLMSLPADYVARIKSLVELKSGINAHQDASLGRRASYLVVGSQMIRDNPLAGSGPGTFPVHYAATGFAKAFSEEAGTADLYRRAHNTYLEIFSEVGIPGGLLFAALILLGLRNFERARQASQACGDAERADLATHLALSFLAMALFLMFLSAPNHKYLWIMLGLSGYLRLEAEARLARMRQLV</sequence>
<feature type="transmembrane region" description="Helical" evidence="5">
    <location>
        <begin position="209"/>
        <end position="227"/>
    </location>
</feature>
<feature type="transmembrane region" description="Helical" evidence="5">
    <location>
        <begin position="185"/>
        <end position="204"/>
    </location>
</feature>
<feature type="transmembrane region" description="Helical" evidence="5">
    <location>
        <begin position="98"/>
        <end position="115"/>
    </location>
</feature>
<reference evidence="7 8" key="1">
    <citation type="submission" date="2014-03" db="EMBL/GenBank/DDBJ databases">
        <title>Complete genome sequence of Pseudomonas stutzeri 19SMN4.</title>
        <authorList>
            <person name="Brunet-Galmes I."/>
            <person name="Nogales B."/>
            <person name="Busquets A."/>
            <person name="Pena A."/>
            <person name="Gomila M."/>
            <person name="Garcia-Valdes E."/>
            <person name="Lalucat J."/>
            <person name="Bennasar A."/>
            <person name="Bosch R."/>
        </authorList>
    </citation>
    <scope>NUCLEOTIDE SEQUENCE [LARGE SCALE GENOMIC DNA]</scope>
    <source>
        <strain evidence="7 8">19SMN4</strain>
    </source>
</reference>
<dbReference type="PANTHER" id="PTHR37422:SF13">
    <property type="entry name" value="LIPOPOLYSACCHARIDE BIOSYNTHESIS PROTEIN PA4999-RELATED"/>
    <property type="match status" value="1"/>
</dbReference>
<accession>A0A023WXK8</accession>
<keyword evidence="3 5" id="KW-1133">Transmembrane helix</keyword>
<evidence type="ECO:0000256" key="2">
    <source>
        <dbReference type="ARBA" id="ARBA00022692"/>
    </source>
</evidence>
<feature type="transmembrane region" description="Helical" evidence="5">
    <location>
        <begin position="406"/>
        <end position="424"/>
    </location>
</feature>
<feature type="transmembrane region" description="Helical" evidence="5">
    <location>
        <begin position="151"/>
        <end position="170"/>
    </location>
</feature>
<keyword evidence="2 5" id="KW-0812">Transmembrane</keyword>
<evidence type="ECO:0000256" key="5">
    <source>
        <dbReference type="SAM" id="Phobius"/>
    </source>
</evidence>
<evidence type="ECO:0000256" key="3">
    <source>
        <dbReference type="ARBA" id="ARBA00022989"/>
    </source>
</evidence>
<dbReference type="OrthoDB" id="279138at2"/>
<name>A0A023WXK8_STUST</name>
<proteinExistence type="predicted"/>
<keyword evidence="4 5" id="KW-0472">Membrane</keyword>
<evidence type="ECO:0000313" key="7">
    <source>
        <dbReference type="EMBL" id="AHY44686.1"/>
    </source>
</evidence>
<dbReference type="GO" id="GO:0016020">
    <property type="term" value="C:membrane"/>
    <property type="evidence" value="ECO:0007669"/>
    <property type="project" value="UniProtKB-SubCell"/>
</dbReference>
<feature type="transmembrane region" description="Helical" evidence="5">
    <location>
        <begin position="365"/>
        <end position="385"/>
    </location>
</feature>
<feature type="transmembrane region" description="Helical" evidence="5">
    <location>
        <begin position="66"/>
        <end position="86"/>
    </location>
</feature>
<feature type="transmembrane region" description="Helical" evidence="5">
    <location>
        <begin position="127"/>
        <end position="144"/>
    </location>
</feature>
<feature type="transmembrane region" description="Helical" evidence="5">
    <location>
        <begin position="261"/>
        <end position="281"/>
    </location>
</feature>
<protein>
    <submittedName>
        <fullName evidence="7">Polymerase</fullName>
    </submittedName>
</protein>
<dbReference type="InterPro" id="IPR051533">
    <property type="entry name" value="WaaL-like"/>
</dbReference>
<evidence type="ECO:0000313" key="8">
    <source>
        <dbReference type="Proteomes" id="UP000025238"/>
    </source>
</evidence>
<dbReference type="Proteomes" id="UP000025238">
    <property type="component" value="Chromosome"/>
</dbReference>
<dbReference type="Pfam" id="PF04932">
    <property type="entry name" value="Wzy_C"/>
    <property type="match status" value="1"/>
</dbReference>
<dbReference type="PANTHER" id="PTHR37422">
    <property type="entry name" value="TEICHURONIC ACID BIOSYNTHESIS PROTEIN TUAE"/>
    <property type="match status" value="1"/>
</dbReference>
<organism evidence="7 8">
    <name type="scientific">Stutzerimonas stutzeri</name>
    <name type="common">Pseudomonas stutzeri</name>
    <dbReference type="NCBI Taxonomy" id="316"/>
    <lineage>
        <taxon>Bacteria</taxon>
        <taxon>Pseudomonadati</taxon>
        <taxon>Pseudomonadota</taxon>
        <taxon>Gammaproteobacteria</taxon>
        <taxon>Pseudomonadales</taxon>
        <taxon>Pseudomonadaceae</taxon>
        <taxon>Stutzerimonas</taxon>
    </lineage>
</organism>
<feature type="domain" description="O-antigen ligase-related" evidence="6">
    <location>
        <begin position="218"/>
        <end position="378"/>
    </location>
</feature>
<dbReference type="AlphaFoldDB" id="A0A023WXK8"/>
<evidence type="ECO:0000259" key="6">
    <source>
        <dbReference type="Pfam" id="PF04932"/>
    </source>
</evidence>
<gene>
    <name evidence="7" type="ORF">UIB01_20280</name>
</gene>